<keyword evidence="2" id="KW-0547">Nucleotide-binding</keyword>
<dbReference type="EMBL" id="CAXLJL010000179">
    <property type="protein sequence ID" value="CAL5134097.1"/>
    <property type="molecule type" value="Genomic_DNA"/>
</dbReference>
<evidence type="ECO:0000256" key="1">
    <source>
        <dbReference type="ARBA" id="ARBA00010322"/>
    </source>
</evidence>
<dbReference type="GO" id="GO:0016887">
    <property type="term" value="F:ATP hydrolysis activity"/>
    <property type="evidence" value="ECO:0007669"/>
    <property type="project" value="InterPro"/>
</dbReference>
<organism evidence="4 5">
    <name type="scientific">Calicophoron daubneyi</name>
    <name type="common">Rumen fluke</name>
    <name type="synonym">Paramphistomum daubneyi</name>
    <dbReference type="NCBI Taxonomy" id="300641"/>
    <lineage>
        <taxon>Eukaryota</taxon>
        <taxon>Metazoa</taxon>
        <taxon>Spiralia</taxon>
        <taxon>Lophotrochozoa</taxon>
        <taxon>Platyhelminthes</taxon>
        <taxon>Trematoda</taxon>
        <taxon>Digenea</taxon>
        <taxon>Plagiorchiida</taxon>
        <taxon>Pronocephalata</taxon>
        <taxon>Paramphistomoidea</taxon>
        <taxon>Paramphistomidae</taxon>
        <taxon>Calicophoron</taxon>
    </lineage>
</organism>
<name>A0AAV2T9B8_CALDB</name>
<evidence type="ECO:0000313" key="4">
    <source>
        <dbReference type="EMBL" id="CAL5134097.1"/>
    </source>
</evidence>
<dbReference type="AlphaFoldDB" id="A0AAV2T9B8"/>
<dbReference type="InterPro" id="IPR005654">
    <property type="entry name" value="ATPase_AFG1-like"/>
</dbReference>
<reference evidence="4" key="1">
    <citation type="submission" date="2024-06" db="EMBL/GenBank/DDBJ databases">
        <authorList>
            <person name="Liu X."/>
            <person name="Lenzi L."/>
            <person name="Haldenby T S."/>
            <person name="Uol C."/>
        </authorList>
    </citation>
    <scope>NUCLEOTIDE SEQUENCE</scope>
</reference>
<sequence length="444" mass="50781">MAGRLSPILHDLRFPLHSKISTKPLALRYSSRSRPSLLYDDLVEKNELRKDRRQELVVTKLDQLCEELETYQRTFKYPQWLFRPKPPRGIYLYGPVGCGKTRIMDIFYQSCSIEQKWRTHFHSFMRVTHERLHAAYANAPRNKPADPIPVVARSLSSEFKLLCFDEFQVTDIADAMILRRLFEHIFNCGSVMVATSNRKPEDLYKNGLQRANFVPFIGILKNRCEVINLESDTDYRQELLSADSVAERELYYVYENTPDADNRLGQLFGELARADGHTGPPSTAVVTTYGHSMVFSSTGNRVLMCSFQELCDLPLGANDYLNMATRFHTVLLRGVPPMGAHCLPSLKRFIHLIDVLYDNHVRLVIAAHRPVDQLVSTDRNSPAEISGQNRELFDALGLNASNGSQNRPSLFSNEEDMFAFSRTVSRLKEMCSSSYWNSSGPNRR</sequence>
<dbReference type="PANTHER" id="PTHR12169:SF6">
    <property type="entry name" value="AFG1-LIKE ATPASE"/>
    <property type="match status" value="1"/>
</dbReference>
<dbReference type="NCBIfam" id="NF040713">
    <property type="entry name" value="ZapE"/>
    <property type="match status" value="1"/>
</dbReference>
<evidence type="ECO:0000256" key="3">
    <source>
        <dbReference type="ARBA" id="ARBA00022840"/>
    </source>
</evidence>
<evidence type="ECO:0000313" key="5">
    <source>
        <dbReference type="Proteomes" id="UP001497525"/>
    </source>
</evidence>
<dbReference type="InterPro" id="IPR027417">
    <property type="entry name" value="P-loop_NTPase"/>
</dbReference>
<dbReference type="PANTHER" id="PTHR12169">
    <property type="entry name" value="ATPASE N2B"/>
    <property type="match status" value="1"/>
</dbReference>
<dbReference type="SUPFAM" id="SSF52540">
    <property type="entry name" value="P-loop containing nucleoside triphosphate hydrolases"/>
    <property type="match status" value="1"/>
</dbReference>
<keyword evidence="3" id="KW-0067">ATP-binding</keyword>
<dbReference type="Proteomes" id="UP001497525">
    <property type="component" value="Unassembled WGS sequence"/>
</dbReference>
<evidence type="ECO:0000256" key="2">
    <source>
        <dbReference type="ARBA" id="ARBA00022741"/>
    </source>
</evidence>
<dbReference type="GO" id="GO:0005524">
    <property type="term" value="F:ATP binding"/>
    <property type="evidence" value="ECO:0007669"/>
    <property type="project" value="UniProtKB-KW"/>
</dbReference>
<gene>
    <name evidence="4" type="ORF">CDAUBV1_LOCUS7324</name>
</gene>
<comment type="caution">
    <text evidence="4">The sequence shown here is derived from an EMBL/GenBank/DDBJ whole genome shotgun (WGS) entry which is preliminary data.</text>
</comment>
<dbReference type="GO" id="GO:0005739">
    <property type="term" value="C:mitochondrion"/>
    <property type="evidence" value="ECO:0007669"/>
    <property type="project" value="TreeGrafter"/>
</dbReference>
<dbReference type="Pfam" id="PF03969">
    <property type="entry name" value="AFG1_ATPase"/>
    <property type="match status" value="1"/>
</dbReference>
<dbReference type="Gene3D" id="3.40.50.300">
    <property type="entry name" value="P-loop containing nucleotide triphosphate hydrolases"/>
    <property type="match status" value="1"/>
</dbReference>
<comment type="similarity">
    <text evidence="1">Belongs to the AFG1 ATPase family.</text>
</comment>
<evidence type="ECO:0008006" key="6">
    <source>
        <dbReference type="Google" id="ProtNLM"/>
    </source>
</evidence>
<proteinExistence type="inferred from homology"/>
<protein>
    <recommendedName>
        <fullName evidence="6">AFG1-like ATPase</fullName>
    </recommendedName>
</protein>
<accession>A0AAV2T9B8</accession>